<dbReference type="NCBIfam" id="TIGR00067">
    <property type="entry name" value="glut_race"/>
    <property type="match status" value="1"/>
</dbReference>
<proteinExistence type="inferred from homology"/>
<evidence type="ECO:0000256" key="4">
    <source>
        <dbReference type="ARBA" id="ARBA00022984"/>
    </source>
</evidence>
<dbReference type="AlphaFoldDB" id="A0A9D2T008"/>
<keyword evidence="4 7" id="KW-0573">Peptidoglycan synthesis</keyword>
<comment type="similarity">
    <text evidence="7">Belongs to the aspartate/glutamate racemases family.</text>
</comment>
<evidence type="ECO:0000256" key="2">
    <source>
        <dbReference type="ARBA" id="ARBA00013090"/>
    </source>
</evidence>
<reference evidence="8" key="2">
    <citation type="submission" date="2021-04" db="EMBL/GenBank/DDBJ databases">
        <authorList>
            <person name="Gilroy R."/>
        </authorList>
    </citation>
    <scope>NUCLEOTIDE SEQUENCE</scope>
    <source>
        <strain evidence="8">CHK186-1790</strain>
    </source>
</reference>
<dbReference type="FunFam" id="3.40.50.1860:FF:000001">
    <property type="entry name" value="Glutamate racemase"/>
    <property type="match status" value="1"/>
</dbReference>
<feature type="active site" description="Proton donor/acceptor" evidence="7">
    <location>
        <position position="73"/>
    </location>
</feature>
<dbReference type="Proteomes" id="UP000823882">
    <property type="component" value="Unassembled WGS sequence"/>
</dbReference>
<keyword evidence="6 7" id="KW-0961">Cell wall biogenesis/degradation</keyword>
<dbReference type="EC" id="5.1.1.3" evidence="2 7"/>
<reference evidence="8" key="1">
    <citation type="journal article" date="2021" name="PeerJ">
        <title>Extensive microbial diversity within the chicken gut microbiome revealed by metagenomics and culture.</title>
        <authorList>
            <person name="Gilroy R."/>
            <person name="Ravi A."/>
            <person name="Getino M."/>
            <person name="Pursley I."/>
            <person name="Horton D.L."/>
            <person name="Alikhan N.F."/>
            <person name="Baker D."/>
            <person name="Gharbi K."/>
            <person name="Hall N."/>
            <person name="Watson M."/>
            <person name="Adriaenssens E.M."/>
            <person name="Foster-Nyarko E."/>
            <person name="Jarju S."/>
            <person name="Secka A."/>
            <person name="Antonio M."/>
            <person name="Oren A."/>
            <person name="Chaudhuri R.R."/>
            <person name="La Ragione R."/>
            <person name="Hildebrand F."/>
            <person name="Pallen M.J."/>
        </authorList>
    </citation>
    <scope>NUCLEOTIDE SEQUENCE</scope>
    <source>
        <strain evidence="8">CHK186-1790</strain>
    </source>
</reference>
<feature type="binding site" evidence="7">
    <location>
        <begin position="42"/>
        <end position="43"/>
    </location>
    <ligand>
        <name>substrate</name>
    </ligand>
</feature>
<evidence type="ECO:0000256" key="5">
    <source>
        <dbReference type="ARBA" id="ARBA00023235"/>
    </source>
</evidence>
<protein>
    <recommendedName>
        <fullName evidence="2 7">Glutamate racemase</fullName>
        <ecNumber evidence="2 7">5.1.1.3</ecNumber>
    </recommendedName>
</protein>
<dbReference type="InterPro" id="IPR004391">
    <property type="entry name" value="Glu_race"/>
</dbReference>
<dbReference type="InterPro" id="IPR001920">
    <property type="entry name" value="Asp/Glu_race"/>
</dbReference>
<dbReference type="Pfam" id="PF01177">
    <property type="entry name" value="Asp_Glu_race"/>
    <property type="match status" value="1"/>
</dbReference>
<name>A0A9D2T008_9FIRM</name>
<dbReference type="Gene3D" id="3.40.50.1860">
    <property type="match status" value="2"/>
</dbReference>
<organism evidence="8 9">
    <name type="scientific">Candidatus Intestinimonas pullistercoris</name>
    <dbReference type="NCBI Taxonomy" id="2838623"/>
    <lineage>
        <taxon>Bacteria</taxon>
        <taxon>Bacillati</taxon>
        <taxon>Bacillota</taxon>
        <taxon>Clostridia</taxon>
        <taxon>Eubacteriales</taxon>
        <taxon>Intestinimonas</taxon>
    </lineage>
</organism>
<dbReference type="SUPFAM" id="SSF53681">
    <property type="entry name" value="Aspartate/glutamate racemase"/>
    <property type="match status" value="2"/>
</dbReference>
<evidence type="ECO:0000313" key="8">
    <source>
        <dbReference type="EMBL" id="HJC40619.1"/>
    </source>
</evidence>
<comment type="function">
    <text evidence="7">Provides the (R)-glutamate required for cell wall biosynthesis.</text>
</comment>
<feature type="binding site" evidence="7">
    <location>
        <begin position="10"/>
        <end position="11"/>
    </location>
    <ligand>
        <name>substrate</name>
    </ligand>
</feature>
<comment type="pathway">
    <text evidence="7">Cell wall biogenesis; peptidoglycan biosynthesis.</text>
</comment>
<feature type="binding site" evidence="7">
    <location>
        <begin position="187"/>
        <end position="188"/>
    </location>
    <ligand>
        <name>substrate</name>
    </ligand>
</feature>
<evidence type="ECO:0000256" key="6">
    <source>
        <dbReference type="ARBA" id="ARBA00023316"/>
    </source>
</evidence>
<dbReference type="PROSITE" id="PS00924">
    <property type="entry name" value="ASP_GLU_RACEMASE_2"/>
    <property type="match status" value="1"/>
</dbReference>
<sequence>MDHRPIGVFDSGLGGLTAVRELRRLLPGEDIIYFGDTGRVPYGGRSPEAIVHYARQDVAFLRTFDLKAIVVACGTVSTTALDVLVRENDIPVWGVVEPAARAAARATRNGRVGLIGTQATIRSGAYERRIAREDPSIQVLTEACPLFVPLVENGRFRPGDIVAETVAAEYLAPMREAGVDTLVLGCTHYPLLTEVIGACMGPEVALINVGATCAAAVAERLRAMDALNPGGAGESRFYVSDSVEGFSRLASTFLQRDVQEAVTQVDIWAYPSEPPALANQPDLG</sequence>
<dbReference type="GO" id="GO:0008360">
    <property type="term" value="P:regulation of cell shape"/>
    <property type="evidence" value="ECO:0007669"/>
    <property type="project" value="UniProtKB-KW"/>
</dbReference>
<feature type="active site" description="Proton donor/acceptor" evidence="7">
    <location>
        <position position="186"/>
    </location>
</feature>
<dbReference type="GO" id="GO:0008881">
    <property type="term" value="F:glutamate racemase activity"/>
    <property type="evidence" value="ECO:0007669"/>
    <property type="project" value="UniProtKB-UniRule"/>
</dbReference>
<comment type="caution">
    <text evidence="8">The sequence shown here is derived from an EMBL/GenBank/DDBJ whole genome shotgun (WGS) entry which is preliminary data.</text>
</comment>
<dbReference type="PANTHER" id="PTHR21198">
    <property type="entry name" value="GLUTAMATE RACEMASE"/>
    <property type="match status" value="1"/>
</dbReference>
<keyword evidence="3 7" id="KW-0133">Cell shape</keyword>
<dbReference type="HAMAP" id="MF_00258">
    <property type="entry name" value="Glu_racemase"/>
    <property type="match status" value="1"/>
</dbReference>
<evidence type="ECO:0000256" key="3">
    <source>
        <dbReference type="ARBA" id="ARBA00022960"/>
    </source>
</evidence>
<comment type="caution">
    <text evidence="7">Lacks conserved residue(s) required for the propagation of feature annotation.</text>
</comment>
<dbReference type="GO" id="GO:0071555">
    <property type="term" value="P:cell wall organization"/>
    <property type="evidence" value="ECO:0007669"/>
    <property type="project" value="UniProtKB-KW"/>
</dbReference>
<comment type="catalytic activity">
    <reaction evidence="1 7">
        <text>L-glutamate = D-glutamate</text>
        <dbReference type="Rhea" id="RHEA:12813"/>
        <dbReference type="ChEBI" id="CHEBI:29985"/>
        <dbReference type="ChEBI" id="CHEBI:29986"/>
        <dbReference type="EC" id="5.1.1.3"/>
    </reaction>
</comment>
<dbReference type="InterPro" id="IPR015942">
    <property type="entry name" value="Asp/Glu/hydantoin_racemase"/>
</dbReference>
<dbReference type="EMBL" id="DWWJ01000070">
    <property type="protein sequence ID" value="HJC40619.1"/>
    <property type="molecule type" value="Genomic_DNA"/>
</dbReference>
<evidence type="ECO:0000313" key="9">
    <source>
        <dbReference type="Proteomes" id="UP000823882"/>
    </source>
</evidence>
<accession>A0A9D2T008</accession>
<evidence type="ECO:0000256" key="7">
    <source>
        <dbReference type="HAMAP-Rule" id="MF_00258"/>
    </source>
</evidence>
<evidence type="ECO:0000256" key="1">
    <source>
        <dbReference type="ARBA" id="ARBA00001602"/>
    </source>
</evidence>
<gene>
    <name evidence="7 8" type="primary">murI</name>
    <name evidence="8" type="ORF">H9701_03575</name>
</gene>
<keyword evidence="5 7" id="KW-0413">Isomerase</keyword>
<dbReference type="PANTHER" id="PTHR21198:SF2">
    <property type="entry name" value="GLUTAMATE RACEMASE"/>
    <property type="match status" value="1"/>
</dbReference>
<dbReference type="GO" id="GO:0009252">
    <property type="term" value="P:peptidoglycan biosynthetic process"/>
    <property type="evidence" value="ECO:0007669"/>
    <property type="project" value="UniProtKB-UniRule"/>
</dbReference>
<dbReference type="InterPro" id="IPR033134">
    <property type="entry name" value="Asp/Glu_racemase_AS_2"/>
</dbReference>